<evidence type="ECO:0000256" key="1">
    <source>
        <dbReference type="SAM" id="MobiDB-lite"/>
    </source>
</evidence>
<evidence type="ECO:0000313" key="2">
    <source>
        <dbReference type="EMBL" id="CAD7680566.1"/>
    </source>
</evidence>
<feature type="region of interest" description="Disordered" evidence="1">
    <location>
        <begin position="1"/>
        <end position="97"/>
    </location>
</feature>
<organism evidence="2 3">
    <name type="scientific">Nyctereutes procyonoides</name>
    <name type="common">Raccoon dog</name>
    <name type="synonym">Canis procyonoides</name>
    <dbReference type="NCBI Taxonomy" id="34880"/>
    <lineage>
        <taxon>Eukaryota</taxon>
        <taxon>Metazoa</taxon>
        <taxon>Chordata</taxon>
        <taxon>Craniata</taxon>
        <taxon>Vertebrata</taxon>
        <taxon>Euteleostomi</taxon>
        <taxon>Mammalia</taxon>
        <taxon>Eutheria</taxon>
        <taxon>Laurasiatheria</taxon>
        <taxon>Carnivora</taxon>
        <taxon>Caniformia</taxon>
        <taxon>Canidae</taxon>
        <taxon>Nyctereutes</taxon>
    </lineage>
</organism>
<accession>A0A811YVN4</accession>
<proteinExistence type="predicted"/>
<dbReference type="EMBL" id="CAJHUB010000749">
    <property type="protein sequence ID" value="CAD7680566.1"/>
    <property type="molecule type" value="Genomic_DNA"/>
</dbReference>
<feature type="compositionally biased region" description="Basic and acidic residues" evidence="1">
    <location>
        <begin position="71"/>
        <end position="80"/>
    </location>
</feature>
<sequence length="133" mass="14157">MAGLSPGGLPRGGELSGGRGCPGPAGLEEQPGRDRGARRAPWGREAAKVPAGEPRRAWAPPPSCSQANAVEPREDRRREPPQPSRGKPTGLRRKPKSSACALLAALSLFSFTKSQYPLVPVFNKMTADPEFMT</sequence>
<protein>
    <submittedName>
        <fullName evidence="2">(raccoon dog) hypothetical protein</fullName>
    </submittedName>
</protein>
<gene>
    <name evidence="2" type="ORF">NYPRO_LOCUS13358</name>
</gene>
<keyword evidence="3" id="KW-1185">Reference proteome</keyword>
<name>A0A811YVN4_NYCPR</name>
<dbReference type="Proteomes" id="UP000645828">
    <property type="component" value="Unassembled WGS sequence"/>
</dbReference>
<feature type="compositionally biased region" description="Gly residues" evidence="1">
    <location>
        <begin position="1"/>
        <end position="23"/>
    </location>
</feature>
<reference evidence="2" key="1">
    <citation type="submission" date="2020-12" db="EMBL/GenBank/DDBJ databases">
        <authorList>
            <consortium name="Molecular Ecology Group"/>
        </authorList>
    </citation>
    <scope>NUCLEOTIDE SEQUENCE</scope>
    <source>
        <strain evidence="2">TBG_1078</strain>
    </source>
</reference>
<evidence type="ECO:0000313" key="3">
    <source>
        <dbReference type="Proteomes" id="UP000645828"/>
    </source>
</evidence>
<dbReference type="AlphaFoldDB" id="A0A811YVN4"/>
<comment type="caution">
    <text evidence="2">The sequence shown here is derived from an EMBL/GenBank/DDBJ whole genome shotgun (WGS) entry which is preliminary data.</text>
</comment>